<dbReference type="SUPFAM" id="SSF51735">
    <property type="entry name" value="NAD(P)-binding Rossmann-fold domains"/>
    <property type="match status" value="1"/>
</dbReference>
<dbReference type="PANTHER" id="PTHR42879">
    <property type="entry name" value="3-OXOACYL-(ACYL-CARRIER-PROTEIN) REDUCTASE"/>
    <property type="match status" value="1"/>
</dbReference>
<accession>A0ABR6HSM4</accession>
<gene>
    <name evidence="2" type="ORF">FHS00_003163</name>
</gene>
<reference evidence="2 3" key="1">
    <citation type="submission" date="2020-08" db="EMBL/GenBank/DDBJ databases">
        <title>Genomic Encyclopedia of Type Strains, Phase III (KMG-III): the genomes of soil and plant-associated and newly described type strains.</title>
        <authorList>
            <person name="Whitman W."/>
        </authorList>
    </citation>
    <scope>NUCLEOTIDE SEQUENCE [LARGE SCALE GENOMIC DNA]</scope>
    <source>
        <strain evidence="2 3">CECT 8572</strain>
    </source>
</reference>
<dbReference type="InterPro" id="IPR036291">
    <property type="entry name" value="NAD(P)-bd_dom_sf"/>
</dbReference>
<organism evidence="2 3">
    <name type="scientific">Limimaricola variabilis</name>
    <dbReference type="NCBI Taxonomy" id="1492771"/>
    <lineage>
        <taxon>Bacteria</taxon>
        <taxon>Pseudomonadati</taxon>
        <taxon>Pseudomonadota</taxon>
        <taxon>Alphaproteobacteria</taxon>
        <taxon>Rhodobacterales</taxon>
        <taxon>Paracoccaceae</taxon>
        <taxon>Limimaricola</taxon>
    </lineage>
</organism>
<dbReference type="InterPro" id="IPR050259">
    <property type="entry name" value="SDR"/>
</dbReference>
<dbReference type="EMBL" id="JACIBX010000016">
    <property type="protein sequence ID" value="MBB3713559.1"/>
    <property type="molecule type" value="Genomic_DNA"/>
</dbReference>
<sequence length="251" mass="26130">MTGIAGLFDLRGKRALVTGARSGIGRMAAETLAAAGADITGLGSRPMPETEAAVRGLGRAFEFARVDLTDRAAIAAWLAEIPAFDILVNNAGQIRRADLLEFPQADWDDVIQINLSAAFALSQAVARGMAAEGRPGRIINIASLLSFQGGIRVASYTAAKHGILGLTRAMANELAGRDVTVNAIAPGYIATDNTQALRDDPERSAAILGRIPAGRWGAPEDLAPALLYLCAPASGYVTGSCVTVDGGWMAR</sequence>
<dbReference type="Gene3D" id="3.40.50.720">
    <property type="entry name" value="NAD(P)-binding Rossmann-like Domain"/>
    <property type="match status" value="1"/>
</dbReference>
<evidence type="ECO:0000313" key="2">
    <source>
        <dbReference type="EMBL" id="MBB3713559.1"/>
    </source>
</evidence>
<name>A0ABR6HSM4_9RHOB</name>
<proteinExistence type="inferred from homology"/>
<dbReference type="Pfam" id="PF13561">
    <property type="entry name" value="adh_short_C2"/>
    <property type="match status" value="1"/>
</dbReference>
<evidence type="ECO:0000256" key="1">
    <source>
        <dbReference type="ARBA" id="ARBA00006484"/>
    </source>
</evidence>
<dbReference type="PROSITE" id="PS00061">
    <property type="entry name" value="ADH_SHORT"/>
    <property type="match status" value="1"/>
</dbReference>
<dbReference type="GO" id="GO:0008678">
    <property type="term" value="F:2-deoxy-D-gluconate 3-dehydrogenase activity"/>
    <property type="evidence" value="ECO:0007669"/>
    <property type="project" value="UniProtKB-EC"/>
</dbReference>
<protein>
    <submittedName>
        <fullName evidence="2">2-deoxy-D-gluconate 3-dehydrogenase</fullName>
        <ecNumber evidence="2">1.1.1.125</ecNumber>
    </submittedName>
</protein>
<dbReference type="PRINTS" id="PR00080">
    <property type="entry name" value="SDRFAMILY"/>
</dbReference>
<evidence type="ECO:0000313" key="3">
    <source>
        <dbReference type="Proteomes" id="UP000576152"/>
    </source>
</evidence>
<keyword evidence="2" id="KW-0560">Oxidoreductase</keyword>
<dbReference type="RefSeq" id="WP_221188873.1">
    <property type="nucleotide sequence ID" value="NZ_JACIBX010000016.1"/>
</dbReference>
<keyword evidence="3" id="KW-1185">Reference proteome</keyword>
<dbReference type="InterPro" id="IPR020904">
    <property type="entry name" value="Sc_DH/Rdtase_CS"/>
</dbReference>
<comment type="similarity">
    <text evidence="1">Belongs to the short-chain dehydrogenases/reductases (SDR) family.</text>
</comment>
<dbReference type="PRINTS" id="PR00081">
    <property type="entry name" value="GDHRDH"/>
</dbReference>
<dbReference type="PANTHER" id="PTHR42879:SF2">
    <property type="entry name" value="3-OXOACYL-[ACYL-CARRIER-PROTEIN] REDUCTASE FABG"/>
    <property type="match status" value="1"/>
</dbReference>
<dbReference type="InterPro" id="IPR002347">
    <property type="entry name" value="SDR_fam"/>
</dbReference>
<dbReference type="Proteomes" id="UP000576152">
    <property type="component" value="Unassembled WGS sequence"/>
</dbReference>
<comment type="caution">
    <text evidence="2">The sequence shown here is derived from an EMBL/GenBank/DDBJ whole genome shotgun (WGS) entry which is preliminary data.</text>
</comment>
<dbReference type="EC" id="1.1.1.125" evidence="2"/>